<evidence type="ECO:0008006" key="2">
    <source>
        <dbReference type="Google" id="ProtNLM"/>
    </source>
</evidence>
<sequence>MSYSGVISRLLPILACVLLAVVAHAGPARFAFTVNGLDFSLSRYQVESDGQLRHLGHIPLRKSPPAVVMDPSGRFVLAISKAEGLINVFRLDPANGDLTPVPGSPFETRARSPFDIVFHPSGRFVYVAARFGGVGAYAFDGESGIVTPLPGSPFKAQKRTRSVVMHPSGRFIYAVNGYSNSVSAYAVDPQSGVLREMPDSPFSVAEIDAIDYRALKMEDVPAGAGGIPYHMALDPAGRFAFVVNWAAASVSVFRIDPDNGRLAAVVGSPFFTGFNPYSVTVHPSGRFVYVTQWSTSKIAVHALDPHTGRLSPVSGSPFASGGIGPVALVFNVEGSRVYVPNYESNDVALLDVDTTTGVLQLRETIKTRSGPWDLALAGGRAVAAQSPQLIAARGTAGLALFDGAKGDLSVMATAKTDGAVQAVAVRPDGHFAYAANAGSNTLTALRIGSAGLSVVAGGTVATGRRPAAMAIDVNGWYLYAVNSDDDTLTAWHLDPDSGMPRPVQRAPVRTGRQPVAVTLDPAARYAFVVNAGSNDISVFRYLASAMPLLTDSRKYGSPFAAGKEPVALAVEPNGHYAYVANAASNDISAYRIHHQSGALSALPGSPFKTAKRPVDLTVHPSGRWLFVANRDVSQVSIHAIEKGLGALALAARELKLPVQPGSLRLGPKGDILWVLSEDGRRLLRLAVEGTTGGLTLLSDESLEQPIADLAVVAGSRR</sequence>
<name>A0A3B0ZGS7_9ZZZZ</name>
<evidence type="ECO:0000313" key="1">
    <source>
        <dbReference type="EMBL" id="VAW92698.1"/>
    </source>
</evidence>
<dbReference type="PANTHER" id="PTHR47197">
    <property type="entry name" value="PROTEIN NIRF"/>
    <property type="match status" value="1"/>
</dbReference>
<dbReference type="SUPFAM" id="SSF51004">
    <property type="entry name" value="C-terminal (heme d1) domain of cytochrome cd1-nitrite reductase"/>
    <property type="match status" value="1"/>
</dbReference>
<dbReference type="InterPro" id="IPR051200">
    <property type="entry name" value="Host-pathogen_enzymatic-act"/>
</dbReference>
<dbReference type="SUPFAM" id="SSF75011">
    <property type="entry name" value="3-carboxy-cis,cis-mucoante lactonizing enzyme"/>
    <property type="match status" value="1"/>
</dbReference>
<dbReference type="PANTHER" id="PTHR47197:SF3">
    <property type="entry name" value="DIHYDRO-HEME D1 DEHYDROGENASE"/>
    <property type="match status" value="1"/>
</dbReference>
<dbReference type="Pfam" id="PF10282">
    <property type="entry name" value="Lactonase"/>
    <property type="match status" value="5"/>
</dbReference>
<dbReference type="InterPro" id="IPR015943">
    <property type="entry name" value="WD40/YVTN_repeat-like_dom_sf"/>
</dbReference>
<accession>A0A3B0ZGS7</accession>
<protein>
    <recommendedName>
        <fullName evidence="2">6-phosphogluconolactonase</fullName>
    </recommendedName>
</protein>
<dbReference type="Gene3D" id="2.130.10.10">
    <property type="entry name" value="YVTN repeat-like/Quinoprotein amine dehydrogenase"/>
    <property type="match status" value="5"/>
</dbReference>
<dbReference type="InterPro" id="IPR011048">
    <property type="entry name" value="Haem_d1_sf"/>
</dbReference>
<organism evidence="1">
    <name type="scientific">hydrothermal vent metagenome</name>
    <dbReference type="NCBI Taxonomy" id="652676"/>
    <lineage>
        <taxon>unclassified sequences</taxon>
        <taxon>metagenomes</taxon>
        <taxon>ecological metagenomes</taxon>
    </lineage>
</organism>
<gene>
    <name evidence="1" type="ORF">MNBD_GAMMA20-1936</name>
</gene>
<proteinExistence type="predicted"/>
<dbReference type="InterPro" id="IPR019405">
    <property type="entry name" value="Lactonase_7-beta_prop"/>
</dbReference>
<dbReference type="EMBL" id="UOFU01000004">
    <property type="protein sequence ID" value="VAW92698.1"/>
    <property type="molecule type" value="Genomic_DNA"/>
</dbReference>
<reference evidence="1" key="1">
    <citation type="submission" date="2018-06" db="EMBL/GenBank/DDBJ databases">
        <authorList>
            <person name="Zhirakovskaya E."/>
        </authorList>
    </citation>
    <scope>NUCLEOTIDE SEQUENCE</scope>
</reference>
<dbReference type="AlphaFoldDB" id="A0A3B0ZGS7"/>